<keyword evidence="3" id="KW-1185">Reference proteome</keyword>
<evidence type="ECO:0000313" key="2">
    <source>
        <dbReference type="EMBL" id="KAJ2797406.1"/>
    </source>
</evidence>
<dbReference type="Proteomes" id="UP001140094">
    <property type="component" value="Unassembled WGS sequence"/>
</dbReference>
<feature type="region of interest" description="Disordered" evidence="1">
    <location>
        <begin position="28"/>
        <end position="204"/>
    </location>
</feature>
<protein>
    <submittedName>
        <fullName evidence="2">Uncharacterized protein</fullName>
    </submittedName>
</protein>
<dbReference type="OrthoDB" id="5599280at2759"/>
<feature type="compositionally biased region" description="Low complexity" evidence="1">
    <location>
        <begin position="95"/>
        <end position="123"/>
    </location>
</feature>
<proteinExistence type="predicted"/>
<name>A0A9W8HYD9_9FUNG</name>
<reference evidence="2" key="1">
    <citation type="submission" date="2022-07" db="EMBL/GenBank/DDBJ databases">
        <title>Phylogenomic reconstructions and comparative analyses of Kickxellomycotina fungi.</title>
        <authorList>
            <person name="Reynolds N.K."/>
            <person name="Stajich J.E."/>
            <person name="Barry K."/>
            <person name="Grigoriev I.V."/>
            <person name="Crous P."/>
            <person name="Smith M.E."/>
        </authorList>
    </citation>
    <scope>NUCLEOTIDE SEQUENCE</scope>
    <source>
        <strain evidence="2">NRRL 1565</strain>
    </source>
</reference>
<feature type="compositionally biased region" description="Polar residues" evidence="1">
    <location>
        <begin position="175"/>
        <end position="188"/>
    </location>
</feature>
<comment type="caution">
    <text evidence="2">The sequence shown here is derived from an EMBL/GenBank/DDBJ whole genome shotgun (WGS) entry which is preliminary data.</text>
</comment>
<organism evidence="2 3">
    <name type="scientific">Coemansia guatemalensis</name>
    <dbReference type="NCBI Taxonomy" id="2761395"/>
    <lineage>
        <taxon>Eukaryota</taxon>
        <taxon>Fungi</taxon>
        <taxon>Fungi incertae sedis</taxon>
        <taxon>Zoopagomycota</taxon>
        <taxon>Kickxellomycotina</taxon>
        <taxon>Kickxellomycetes</taxon>
        <taxon>Kickxellales</taxon>
        <taxon>Kickxellaceae</taxon>
        <taxon>Coemansia</taxon>
    </lineage>
</organism>
<accession>A0A9W8HYD9</accession>
<evidence type="ECO:0000256" key="1">
    <source>
        <dbReference type="SAM" id="MobiDB-lite"/>
    </source>
</evidence>
<feature type="compositionally biased region" description="Polar residues" evidence="1">
    <location>
        <begin position="82"/>
        <end position="94"/>
    </location>
</feature>
<evidence type="ECO:0000313" key="3">
    <source>
        <dbReference type="Proteomes" id="UP001140094"/>
    </source>
</evidence>
<dbReference type="EMBL" id="JANBUO010001639">
    <property type="protein sequence ID" value="KAJ2797406.1"/>
    <property type="molecule type" value="Genomic_DNA"/>
</dbReference>
<dbReference type="AlphaFoldDB" id="A0A9W8HYD9"/>
<gene>
    <name evidence="2" type="ORF">H4R20_005193</name>
</gene>
<sequence>GMYEGTPTNALLASMAAGAAYNAAMAAVSPGAAGAAPPPHETYEQQQQQDEEAMKAPEDDFPEITSASSPPSEGAAQRPQHHTTMTSKRTTVRPSHSISRGSADSGSSAAARTPVRPTPTRTPADIRSGRQPRTCTRPGCAAHAPHTHEDGTAAPVMELKPPVPRFRRAKADTEGSASQSRPRSSATLPVQHRSAKTSAADIFK</sequence>
<feature type="non-terminal residue" evidence="2">
    <location>
        <position position="1"/>
    </location>
</feature>